<accession>A0A2R3IY52</accession>
<dbReference type="AlphaFoldDB" id="A0A2R3IY52"/>
<feature type="region of interest" description="Disordered" evidence="1">
    <location>
        <begin position="1"/>
        <end position="47"/>
    </location>
</feature>
<sequence>MSVRHPGLPGSAAVIEGTRPGRPVPGAAGGRRPGRRRSGRGQSASAA</sequence>
<keyword evidence="3" id="KW-1185">Reference proteome</keyword>
<dbReference type="EMBL" id="CP027169">
    <property type="protein sequence ID" value="AVK06851.1"/>
    <property type="molecule type" value="Genomic_DNA"/>
</dbReference>
<evidence type="ECO:0000313" key="2">
    <source>
        <dbReference type="EMBL" id="AVK06851.1"/>
    </source>
</evidence>
<gene>
    <name evidence="2" type="ORF">CSB93_2544</name>
</gene>
<evidence type="ECO:0000313" key="3">
    <source>
        <dbReference type="Proteomes" id="UP000238390"/>
    </source>
</evidence>
<dbReference type="Proteomes" id="UP000238390">
    <property type="component" value="Chromosome"/>
</dbReference>
<reference evidence="2 3" key="1">
    <citation type="submission" date="2018-02" db="EMBL/GenBank/DDBJ databases">
        <title>FDA/CDC Antimicrobial Resistant Isolate Bank Genome Sequencing.</title>
        <authorList>
            <person name="Benahmed F.H."/>
            <person name="Lutgring J.D."/>
            <person name="Yoo B."/>
            <person name="Machado M."/>
            <person name="Brown A."/>
            <person name="McAllister G."/>
            <person name="Perry A."/>
            <person name="Halpin A.L."/>
            <person name="Vavikolanu K."/>
            <person name="Ott S."/>
            <person name="Zhao X."/>
            <person name="Tallon L.J."/>
            <person name="Sadzewicz L."/>
            <person name="Aluvathingal J."/>
            <person name="Nadendla S."/>
            <person name="Voskania-kordi A."/>
            <person name="Simonyan V."/>
            <person name="Patel J."/>
            <person name="Shawar R.M."/>
        </authorList>
    </citation>
    <scope>NUCLEOTIDE SEQUENCE [LARGE SCALE GENOMIC DNA]</scope>
    <source>
        <strain evidence="2 3">AR_0356</strain>
    </source>
</reference>
<evidence type="ECO:0000256" key="1">
    <source>
        <dbReference type="SAM" id="MobiDB-lite"/>
    </source>
</evidence>
<proteinExistence type="predicted"/>
<organism evidence="2 3">
    <name type="scientific">Pseudomonas paraeruginosa</name>
    <dbReference type="NCBI Taxonomy" id="2994495"/>
    <lineage>
        <taxon>Bacteria</taxon>
        <taxon>Pseudomonadati</taxon>
        <taxon>Pseudomonadota</taxon>
        <taxon>Gammaproteobacteria</taxon>
        <taxon>Pseudomonadales</taxon>
        <taxon>Pseudomonadaceae</taxon>
        <taxon>Pseudomonas</taxon>
    </lineage>
</organism>
<protein>
    <submittedName>
        <fullName evidence="2">Uncharacterized protein</fullName>
    </submittedName>
</protein>
<name>A0A2R3IY52_9PSED</name>
<feature type="compositionally biased region" description="Low complexity" evidence="1">
    <location>
        <begin position="17"/>
        <end position="26"/>
    </location>
</feature>